<keyword evidence="1 4" id="KW-0238">DNA-binding</keyword>
<evidence type="ECO:0000256" key="2">
    <source>
        <dbReference type="SAM" id="MobiDB-lite"/>
    </source>
</evidence>
<dbReference type="PANTHER" id="PTHR30204">
    <property type="entry name" value="REDOX-CYCLING DRUG-SENSING TRANSCRIPTIONAL ACTIVATOR SOXR"/>
    <property type="match status" value="1"/>
</dbReference>
<dbReference type="STRING" id="587909.SAMN05421810_108156"/>
<evidence type="ECO:0000256" key="1">
    <source>
        <dbReference type="ARBA" id="ARBA00023125"/>
    </source>
</evidence>
<dbReference type="SMART" id="SM00422">
    <property type="entry name" value="HTH_MERR"/>
    <property type="match status" value="2"/>
</dbReference>
<name>A0A1I5Z2D2_9PSEU</name>
<sequence length="252" mass="27110">MDLARAAGISTQQVRNDLDAGVLPSAERTAAGYRRFTERHRRALLTYRALARSYGWTTAREIMRAVHAGDRAEALGLVDAAHAALHEQRRALAATAEALAAVTAQAATPPNLKARADDPDPPRSPTGTAEAPGTGLRVGEAAALLGMRPSALRLWEAAGLLAPPREHGTGYRRYRPEDVRDARVVQLLRQARYHLAQIEPVLADLRRAGSTDALRAALDRRRNEITRRSAAMLAAAGELHAYLTGDAASPEG</sequence>
<dbReference type="InterPro" id="IPR000551">
    <property type="entry name" value="MerR-type_HTH_dom"/>
</dbReference>
<keyword evidence="5" id="KW-1185">Reference proteome</keyword>
<dbReference type="Pfam" id="PF13411">
    <property type="entry name" value="MerR_1"/>
    <property type="match status" value="1"/>
</dbReference>
<dbReference type="PANTHER" id="PTHR30204:SF93">
    <property type="entry name" value="HTH MERR-TYPE DOMAIN-CONTAINING PROTEIN"/>
    <property type="match status" value="1"/>
</dbReference>
<evidence type="ECO:0000259" key="3">
    <source>
        <dbReference type="PROSITE" id="PS50937"/>
    </source>
</evidence>
<dbReference type="SUPFAM" id="SSF46955">
    <property type="entry name" value="Putative DNA-binding domain"/>
    <property type="match status" value="2"/>
</dbReference>
<dbReference type="InterPro" id="IPR047057">
    <property type="entry name" value="MerR_fam"/>
</dbReference>
<evidence type="ECO:0000313" key="4">
    <source>
        <dbReference type="EMBL" id="SFQ50664.1"/>
    </source>
</evidence>
<dbReference type="AlphaFoldDB" id="A0A1I5Z2D2"/>
<dbReference type="Gene3D" id="1.10.1660.10">
    <property type="match status" value="2"/>
</dbReference>
<dbReference type="InterPro" id="IPR009061">
    <property type="entry name" value="DNA-bd_dom_put_sf"/>
</dbReference>
<dbReference type="Proteomes" id="UP000198727">
    <property type="component" value="Unassembled WGS sequence"/>
</dbReference>
<protein>
    <submittedName>
        <fullName evidence="4">DNA-binding transcriptional regulator, MerR family</fullName>
    </submittedName>
</protein>
<proteinExistence type="predicted"/>
<reference evidence="5" key="1">
    <citation type="submission" date="2016-10" db="EMBL/GenBank/DDBJ databases">
        <authorList>
            <person name="Varghese N."/>
            <person name="Submissions S."/>
        </authorList>
    </citation>
    <scope>NUCLEOTIDE SEQUENCE [LARGE SCALE GENOMIC DNA]</scope>
    <source>
        <strain evidence="5">CGMCC 4.5579</strain>
    </source>
</reference>
<evidence type="ECO:0000313" key="5">
    <source>
        <dbReference type="Proteomes" id="UP000198727"/>
    </source>
</evidence>
<dbReference type="RefSeq" id="WP_208325991.1">
    <property type="nucleotide sequence ID" value="NZ_FOWW01000008.1"/>
</dbReference>
<organism evidence="4 5">
    <name type="scientific">Amycolatopsis arida</name>
    <dbReference type="NCBI Taxonomy" id="587909"/>
    <lineage>
        <taxon>Bacteria</taxon>
        <taxon>Bacillati</taxon>
        <taxon>Actinomycetota</taxon>
        <taxon>Actinomycetes</taxon>
        <taxon>Pseudonocardiales</taxon>
        <taxon>Pseudonocardiaceae</taxon>
        <taxon>Amycolatopsis</taxon>
    </lineage>
</organism>
<feature type="domain" description="HTH merR-type" evidence="3">
    <location>
        <begin position="135"/>
        <end position="204"/>
    </location>
</feature>
<dbReference type="EMBL" id="FOWW01000008">
    <property type="protein sequence ID" value="SFQ50664.1"/>
    <property type="molecule type" value="Genomic_DNA"/>
</dbReference>
<gene>
    <name evidence="4" type="ORF">SAMN05421810_108156</name>
</gene>
<accession>A0A1I5Z2D2</accession>
<dbReference type="Pfam" id="PF00376">
    <property type="entry name" value="MerR"/>
    <property type="match status" value="1"/>
</dbReference>
<feature type="domain" description="HTH merR-type" evidence="3">
    <location>
        <begin position="1"/>
        <end position="40"/>
    </location>
</feature>
<dbReference type="GO" id="GO:0003677">
    <property type="term" value="F:DNA binding"/>
    <property type="evidence" value="ECO:0007669"/>
    <property type="project" value="UniProtKB-KW"/>
</dbReference>
<feature type="region of interest" description="Disordered" evidence="2">
    <location>
        <begin position="105"/>
        <end position="135"/>
    </location>
</feature>
<dbReference type="PROSITE" id="PS50937">
    <property type="entry name" value="HTH_MERR_2"/>
    <property type="match status" value="2"/>
</dbReference>
<dbReference type="GO" id="GO:0003700">
    <property type="term" value="F:DNA-binding transcription factor activity"/>
    <property type="evidence" value="ECO:0007669"/>
    <property type="project" value="InterPro"/>
</dbReference>